<dbReference type="EMBL" id="CAJFCJ010000011">
    <property type="protein sequence ID" value="CAD5120013.1"/>
    <property type="molecule type" value="Genomic_DNA"/>
</dbReference>
<accession>A0A7I8VWY0</accession>
<feature type="chain" id="PRO_5029457872" evidence="1">
    <location>
        <begin position="21"/>
        <end position="1236"/>
    </location>
</feature>
<sequence>MFGKLCLFIFITFLFDLTVSDDLRLYIDGPSELSESDNSVKYFVYRLTGTGSCTRNVSLSNSVSVKGNLLQVFNSSQVDVSFTLIITDNDIKEPDDEITFFLDCIDDSNGLPIKFEKRIKIKDDDTHPYKSSFLMQNFLLNVLYEGRLEALYLYTLRGMANCNIKSSNTSRLEVIGNSEKFLMANLISYVMLYAVENSNIENDQTERIFIDCLDKNTNRRSFYQHEITIIDNDGENITKPIKFGLLSLEEVNEDEDIAIFVTPHSGSGDCLISLSENEIGELTGPKNFFLDANKRCTFIFKPKKNFRIKGDRRVDICLTCTNRISKRVDYSKKNILIRETSQDDPFDVIKATGDPHFTQIVSDELAESKKYVCYDIAGKAGDIINIFQKTFNGDISVLGVLKDDYYMHKISISFLSKNLSTTTDEIYLSDGRILNWEQLESYKSFPFGKHFITFAKNYIKILVESDEVNDPFLSIILKRSHHPITGYYLDVIIHGINGNYHGMDGLIGRIGNNKFKFYEPVQKTNNIWNNESNPSKVAVEINGLLKPGRIEKREGFDCWLLNTKDLLYPYSLNVSHASFLLRLESFNQMYENVREVMVASSVQGSATCNIHSSNPQRLQIYMGATIEFVPNKSVNVILEGVDNSILDGEELVTIFFVCVDKETAESSTYSISMTILDNEINKLLPGKIEMVATTTVEEGSPFEISVFRVQGDSQCRAFVSSTSDLTLKDNTYFSMTDQAFKKTLNFNVISDGKAEGNELVTITVRCRNVLGGTYIDHVVGIVIKDSTIIPFALHIIAFNYIKEGKIGHVETYAQGSGYCSVTSSYPQRLEIIQGKSLIFDNNLIEIGVLFEAKKNNQVDENQMVFLNFHCTDSNTNEKTNSYVSLTIIDADVTEELEPGRLEIHTTTDVREGESFTVRIRWQDWENVGKKVFCQAIISRPFQLVLRNPSHFAIGYDDPEIYLDFEALNDKIVEIDETLDINIRCRESSTVPYINHIFSLIIRDSDMQSYGDPHFIQTVLDETEHDKKAICYDMFGKPNDIIYLYGQVTNYQKIFIYGQLKDDYYMHVVKVVTKFGNITSNVHNTILPSGKTLGWIDSDKKIVSFVDKLIIIQRKNIIEIRIPNNIFRIGFLTITIQRSNHLEYALNVYIDRQMNENYNKIDGILGRVGKSNFKFNKPIQNSKNLKSNQRGSIEINGKLTTGIIIKREKVNCWLLNIKDAIYPSHLKEFLFKENNFI</sequence>
<reference evidence="2 3" key="1">
    <citation type="submission" date="2020-08" db="EMBL/GenBank/DDBJ databases">
        <authorList>
            <person name="Hejnol A."/>
        </authorList>
    </citation>
    <scope>NUCLEOTIDE SEQUENCE [LARGE SCALE GENOMIC DNA]</scope>
</reference>
<keyword evidence="1" id="KW-0732">Signal</keyword>
<protein>
    <submittedName>
        <fullName evidence="2">DgyrCDS8596</fullName>
    </submittedName>
</protein>
<evidence type="ECO:0000256" key="1">
    <source>
        <dbReference type="SAM" id="SignalP"/>
    </source>
</evidence>
<evidence type="ECO:0000313" key="3">
    <source>
        <dbReference type="Proteomes" id="UP000549394"/>
    </source>
</evidence>
<proteinExistence type="predicted"/>
<keyword evidence="3" id="KW-1185">Reference proteome</keyword>
<name>A0A7I8VWY0_9ANNE</name>
<evidence type="ECO:0000313" key="2">
    <source>
        <dbReference type="EMBL" id="CAD5120013.1"/>
    </source>
</evidence>
<comment type="caution">
    <text evidence="2">The sequence shown here is derived from an EMBL/GenBank/DDBJ whole genome shotgun (WGS) entry which is preliminary data.</text>
</comment>
<gene>
    <name evidence="2" type="ORF">DGYR_LOCUS8176</name>
</gene>
<feature type="signal peptide" evidence="1">
    <location>
        <begin position="1"/>
        <end position="20"/>
    </location>
</feature>
<organism evidence="2 3">
    <name type="scientific">Dimorphilus gyrociliatus</name>
    <dbReference type="NCBI Taxonomy" id="2664684"/>
    <lineage>
        <taxon>Eukaryota</taxon>
        <taxon>Metazoa</taxon>
        <taxon>Spiralia</taxon>
        <taxon>Lophotrochozoa</taxon>
        <taxon>Annelida</taxon>
        <taxon>Polychaeta</taxon>
        <taxon>Polychaeta incertae sedis</taxon>
        <taxon>Dinophilidae</taxon>
        <taxon>Dimorphilus</taxon>
    </lineage>
</organism>
<dbReference type="Proteomes" id="UP000549394">
    <property type="component" value="Unassembled WGS sequence"/>
</dbReference>
<dbReference type="AlphaFoldDB" id="A0A7I8VWY0"/>